<accession>A0A6J4QAA2</accession>
<dbReference type="GO" id="GO:0004300">
    <property type="term" value="F:enoyl-CoA hydratase activity"/>
    <property type="evidence" value="ECO:0007669"/>
    <property type="project" value="UniProtKB-EC"/>
</dbReference>
<proteinExistence type="predicted"/>
<protein>
    <submittedName>
        <fullName evidence="2">Enoyl-CoA hydratase</fullName>
        <ecNumber evidence="2">4.2.1.17</ecNumber>
    </submittedName>
</protein>
<feature type="compositionally biased region" description="Basic and acidic residues" evidence="1">
    <location>
        <begin position="121"/>
        <end position="132"/>
    </location>
</feature>
<feature type="compositionally biased region" description="Basic residues" evidence="1">
    <location>
        <begin position="42"/>
        <end position="52"/>
    </location>
</feature>
<keyword evidence="2" id="KW-0456">Lyase</keyword>
<sequence length="261" mass="27971">AAHPRRRRPVGRGADAEPAGPVQRPDRRAQDRAARRGAGAGRGRRRPGARAHGRGEGVLRGAGARRARRGAAGRPGDVVRHGGRALQPDRPRPRRPAVPGRGRDQRAVRGRRAGVRAGLRPADRRGRAEVLHGLHRHRADGRLGPVGEPRARRRGVAGHRAAAAQRDLHRRGRARLGAAARGRPRRGGAARRAGARAAPRRRPHARLRRGEAGRAPRCGVRPPGRARRGGRGAGPARPHRGPPLRRRRVPGEAPAGVPGPM</sequence>
<dbReference type="EC" id="4.2.1.17" evidence="2"/>
<gene>
    <name evidence="2" type="ORF">AVDCRST_MAG66-3850</name>
</gene>
<feature type="non-terminal residue" evidence="2">
    <location>
        <position position="261"/>
    </location>
</feature>
<feature type="non-terminal residue" evidence="2">
    <location>
        <position position="1"/>
    </location>
</feature>
<feature type="compositionally biased region" description="Basic residues" evidence="1">
    <location>
        <begin position="237"/>
        <end position="248"/>
    </location>
</feature>
<feature type="compositionally biased region" description="Basic residues" evidence="1">
    <location>
        <begin position="198"/>
        <end position="207"/>
    </location>
</feature>
<evidence type="ECO:0000256" key="1">
    <source>
        <dbReference type="SAM" id="MobiDB-lite"/>
    </source>
</evidence>
<feature type="compositionally biased region" description="Basic residues" evidence="1">
    <location>
        <begin position="1"/>
        <end position="10"/>
    </location>
</feature>
<dbReference type="AlphaFoldDB" id="A0A6J4QAA2"/>
<feature type="compositionally biased region" description="Low complexity" evidence="1">
    <location>
        <begin position="251"/>
        <end position="261"/>
    </location>
</feature>
<feature type="region of interest" description="Disordered" evidence="1">
    <location>
        <begin position="1"/>
        <end position="261"/>
    </location>
</feature>
<dbReference type="EMBL" id="CADCUS010000531">
    <property type="protein sequence ID" value="CAA9439246.1"/>
    <property type="molecule type" value="Genomic_DNA"/>
</dbReference>
<reference evidence="2" key="1">
    <citation type="submission" date="2020-02" db="EMBL/GenBank/DDBJ databases">
        <authorList>
            <person name="Meier V. D."/>
        </authorList>
    </citation>
    <scope>NUCLEOTIDE SEQUENCE</scope>
    <source>
        <strain evidence="2">AVDCRST_MAG66</strain>
    </source>
</reference>
<feature type="compositionally biased region" description="Basic and acidic residues" evidence="1">
    <location>
        <begin position="24"/>
        <end position="34"/>
    </location>
</feature>
<evidence type="ECO:0000313" key="2">
    <source>
        <dbReference type="EMBL" id="CAA9439246.1"/>
    </source>
</evidence>
<organism evidence="2">
    <name type="scientific">uncultured Pseudonocardia sp</name>
    <dbReference type="NCBI Taxonomy" id="211455"/>
    <lineage>
        <taxon>Bacteria</taxon>
        <taxon>Bacillati</taxon>
        <taxon>Actinomycetota</taxon>
        <taxon>Actinomycetes</taxon>
        <taxon>Pseudonocardiales</taxon>
        <taxon>Pseudonocardiaceae</taxon>
        <taxon>Pseudonocardia</taxon>
        <taxon>environmental samples</taxon>
    </lineage>
</organism>
<name>A0A6J4QAA2_9PSEU</name>